<dbReference type="PANTHER" id="PTHR46077:SF2">
    <property type="entry name" value="E3 UBIQUITIN-PROTEIN LIGASE TOPORS"/>
    <property type="match status" value="1"/>
</dbReference>
<dbReference type="EMBL" id="JH167818">
    <property type="protein sequence ID" value="EHB02778.1"/>
    <property type="molecule type" value="Genomic_DNA"/>
</dbReference>
<dbReference type="GO" id="GO:0036064">
    <property type="term" value="C:ciliary basal body"/>
    <property type="evidence" value="ECO:0007669"/>
    <property type="project" value="TreeGrafter"/>
</dbReference>
<evidence type="ECO:0000256" key="4">
    <source>
        <dbReference type="SAM" id="MobiDB-lite"/>
    </source>
</evidence>
<evidence type="ECO:0000256" key="3">
    <source>
        <dbReference type="ARBA" id="ARBA00022679"/>
    </source>
</evidence>
<evidence type="ECO:0000313" key="5">
    <source>
        <dbReference type="EMBL" id="EHB02778.1"/>
    </source>
</evidence>
<dbReference type="AlphaFoldDB" id="G5B0G7"/>
<evidence type="ECO:0000256" key="1">
    <source>
        <dbReference type="ARBA" id="ARBA00000900"/>
    </source>
</evidence>
<evidence type="ECO:0000256" key="2">
    <source>
        <dbReference type="ARBA" id="ARBA00012483"/>
    </source>
</evidence>
<name>G5B0G7_HETGA</name>
<comment type="catalytic activity">
    <reaction evidence="1">
        <text>S-ubiquitinyl-[E2 ubiquitin-conjugating enzyme]-L-cysteine + [acceptor protein]-L-lysine = [E2 ubiquitin-conjugating enzyme]-L-cysteine + N(6)-ubiquitinyl-[acceptor protein]-L-lysine.</text>
        <dbReference type="EC" id="2.3.2.27"/>
    </reaction>
</comment>
<protein>
    <recommendedName>
        <fullName evidence="2">RING-type E3 ubiquitin transferase</fullName>
        <ecNumber evidence="2">2.3.2.27</ecNumber>
    </recommendedName>
</protein>
<dbReference type="Proteomes" id="UP000006813">
    <property type="component" value="Unassembled WGS sequence"/>
</dbReference>
<dbReference type="GO" id="GO:0016607">
    <property type="term" value="C:nuclear speck"/>
    <property type="evidence" value="ECO:0007669"/>
    <property type="project" value="TreeGrafter"/>
</dbReference>
<dbReference type="GO" id="GO:0006513">
    <property type="term" value="P:protein monoubiquitination"/>
    <property type="evidence" value="ECO:0007669"/>
    <property type="project" value="TreeGrafter"/>
</dbReference>
<evidence type="ECO:0000313" key="6">
    <source>
        <dbReference type="Proteomes" id="UP000006813"/>
    </source>
</evidence>
<feature type="region of interest" description="Disordered" evidence="4">
    <location>
        <begin position="1"/>
        <end position="40"/>
    </location>
</feature>
<sequence>MKSDPDPMLSKRDEPAFDQHVNYDCPAPAYEEGSHSDSSVITISSDETETQDLDINVATVRHHGIMKLQDQSSYSSSEQVRVAMTFLLNTSDSLDEELVTEGGSSQIQGVETNEDLNNDSNSSDNCVIVGFVKSLAERTPELVELSCDSEELGSYEKMEMIKTQEKAQSYSSGGSDVSRCSSRPAVLGKDEQINKGHCDSGTRIKSRRREMMSNEFLAPSLELLETKDIVTIEDEFGVLDKESDITTLNNNLNNASETVGNIPPQAASAEQTLDVREECTFASPLENQSINVSIQTEPSDHLPSPRTSLLSVSLGRDCDVLKWQSTS</sequence>
<accession>G5B0G7</accession>
<dbReference type="GO" id="GO:0032391">
    <property type="term" value="C:photoreceptor connecting cilium"/>
    <property type="evidence" value="ECO:0007669"/>
    <property type="project" value="TreeGrafter"/>
</dbReference>
<gene>
    <name evidence="5" type="ORF">GW7_13694</name>
</gene>
<reference evidence="5 6" key="1">
    <citation type="journal article" date="2011" name="Nature">
        <title>Genome sequencing reveals insights into physiology and longevity of the naked mole rat.</title>
        <authorList>
            <person name="Kim E.B."/>
            <person name="Fang X."/>
            <person name="Fushan A.A."/>
            <person name="Huang Z."/>
            <person name="Lobanov A.V."/>
            <person name="Han L."/>
            <person name="Marino S.M."/>
            <person name="Sun X."/>
            <person name="Turanov A.A."/>
            <person name="Yang P."/>
            <person name="Yim S.H."/>
            <person name="Zhao X."/>
            <person name="Kasaikina M.V."/>
            <person name="Stoletzki N."/>
            <person name="Peng C."/>
            <person name="Polak P."/>
            <person name="Xiong Z."/>
            <person name="Kiezun A."/>
            <person name="Zhu Y."/>
            <person name="Chen Y."/>
            <person name="Kryukov G.V."/>
            <person name="Zhang Q."/>
            <person name="Peshkin L."/>
            <person name="Yang L."/>
            <person name="Bronson R.T."/>
            <person name="Buffenstein R."/>
            <person name="Wang B."/>
            <person name="Han C."/>
            <person name="Li Q."/>
            <person name="Chen L."/>
            <person name="Zhao W."/>
            <person name="Sunyaev S.R."/>
            <person name="Park T.J."/>
            <person name="Zhang G."/>
            <person name="Wang J."/>
            <person name="Gladyshev V.N."/>
        </authorList>
    </citation>
    <scope>NUCLEOTIDE SEQUENCE [LARGE SCALE GENOMIC DNA]</scope>
</reference>
<dbReference type="PANTHER" id="PTHR46077">
    <property type="entry name" value="E3 UBIQUITIN-PROTEIN LIGASE TOPORS"/>
    <property type="match status" value="1"/>
</dbReference>
<dbReference type="GO" id="GO:0061630">
    <property type="term" value="F:ubiquitin protein ligase activity"/>
    <property type="evidence" value="ECO:0007669"/>
    <property type="project" value="UniProtKB-EC"/>
</dbReference>
<dbReference type="EC" id="2.3.2.27" evidence="2"/>
<dbReference type="GO" id="GO:0016925">
    <property type="term" value="P:protein sumoylation"/>
    <property type="evidence" value="ECO:0007669"/>
    <property type="project" value="TreeGrafter"/>
</dbReference>
<proteinExistence type="predicted"/>
<dbReference type="STRING" id="10181.G5B0G7"/>
<dbReference type="InParanoid" id="G5B0G7"/>
<dbReference type="GO" id="GO:0000209">
    <property type="term" value="P:protein polyubiquitination"/>
    <property type="evidence" value="ECO:0007669"/>
    <property type="project" value="TreeGrafter"/>
</dbReference>
<feature type="compositionally biased region" description="Basic and acidic residues" evidence="4">
    <location>
        <begin position="1"/>
        <end position="17"/>
    </location>
</feature>
<keyword evidence="3" id="KW-0808">Transferase</keyword>
<organism evidence="5 6">
    <name type="scientific">Heterocephalus glaber</name>
    <name type="common">Naked mole rat</name>
    <dbReference type="NCBI Taxonomy" id="10181"/>
    <lineage>
        <taxon>Eukaryota</taxon>
        <taxon>Metazoa</taxon>
        <taxon>Chordata</taxon>
        <taxon>Craniata</taxon>
        <taxon>Vertebrata</taxon>
        <taxon>Euteleostomi</taxon>
        <taxon>Mammalia</taxon>
        <taxon>Eutheria</taxon>
        <taxon>Euarchontoglires</taxon>
        <taxon>Glires</taxon>
        <taxon>Rodentia</taxon>
        <taxon>Hystricomorpha</taxon>
        <taxon>Bathyergidae</taxon>
        <taxon>Heterocephalus</taxon>
    </lineage>
</organism>